<keyword evidence="4" id="KW-1185">Reference proteome</keyword>
<dbReference type="OMA" id="DICTHWM"/>
<feature type="domain" description="DUF6589" evidence="2">
    <location>
        <begin position="370"/>
        <end position="777"/>
    </location>
</feature>
<dbReference type="STRING" id="5643.A0A060SR39"/>
<dbReference type="HOGENOM" id="CLU_009487_0_0_1"/>
<comment type="caution">
    <text evidence="3">The sequence shown here is derived from an EMBL/GenBank/DDBJ whole genome shotgun (WGS) entry which is preliminary data.</text>
</comment>
<dbReference type="OrthoDB" id="4743193at2759"/>
<accession>A0A060SR39</accession>
<evidence type="ECO:0000259" key="2">
    <source>
        <dbReference type="Pfam" id="PF20231"/>
    </source>
</evidence>
<name>A0A060SR39_PYCCI</name>
<gene>
    <name evidence="3" type="ORF">BN946_scf184380.g8</name>
</gene>
<evidence type="ECO:0000313" key="3">
    <source>
        <dbReference type="EMBL" id="CDO77022.1"/>
    </source>
</evidence>
<dbReference type="EMBL" id="CCBP010000436">
    <property type="protein sequence ID" value="CDO77022.1"/>
    <property type="molecule type" value="Genomic_DNA"/>
</dbReference>
<evidence type="ECO:0000313" key="4">
    <source>
        <dbReference type="Proteomes" id="UP000029665"/>
    </source>
</evidence>
<dbReference type="Pfam" id="PF20231">
    <property type="entry name" value="DUF6589"/>
    <property type="match status" value="1"/>
</dbReference>
<sequence>MATRGEILRNVLNSLQTMQVTVTELFTFVLVHRQFNAPGDILYQDIIANARVFLSALYHNPATMDSTFTWTQELTRTRLAKTVSNMARTSEDLCFGAASADPEQVYEFRLEDMAWDLQLRAPDVWNLVVSLLGGFDRSETQAPAAQQPGAIGNTADDPDDNEYWGGDDSLDLGTGGAGTDGTSADVPRDRVTDRRNLLVHIKSVVIISILLHNNNQRCNALQSVIGIFLHSCGAPEKLIKVLSRSGLSISLPSIHRAVQSLALHSAETVETLGQSLLASYAFDNLDTKLPTGSVPTIDGVSDGLIHITTGTVFRLNHGVVLEDLRCSDLLWNRSPSNPLAADPRPYDSEATVAHLLGLHPEPEYAADALSRRGRFRAWFAIEALCKYGPPHFTDLRGGLREPETVEKIPVKKLYQTPLRAMDISLSTVSGNLEALGAMLAQGGVGDPRENPLAPNHAIRDLSEYVTIIHGDLGTVEKVDIAMRRRKQERTPYNRLQHVVMVPGLFHLKMASADAIWRMLVLPDDARIDHGSFNKLIGQLRPDDSSRLISNSKFRERHDLINHIGTLLLLDAWQVEVQRRWGFDTLEEWAESKPAVADVEDTARSLIQGHVEGAGQNMWAVQEKFAGQRDKVKENTMRTLNYLLLYEELSFAMNAGDIGRMETLLVSWISIFRAVGKHKYATYMLRFMHALHLVYPEGLRRAIRYNMLVNPTGKPHAFRAVDWLVELLNLYIKIIYGGDGSNYTKERILIESILVLVFRSSHANVERNFRIPGLTNKHAEKNMRATFTDILDGYLKKYGPNKYNAGRGTSYTIPNRIERGSEIFTTDWLVKGGEGIRTAAAVAADPLVPDDDLLEEITVEDLSTDDFL</sequence>
<organism evidence="3 4">
    <name type="scientific">Pycnoporus cinnabarinus</name>
    <name type="common">Cinnabar-red polypore</name>
    <name type="synonym">Trametes cinnabarina</name>
    <dbReference type="NCBI Taxonomy" id="5643"/>
    <lineage>
        <taxon>Eukaryota</taxon>
        <taxon>Fungi</taxon>
        <taxon>Dikarya</taxon>
        <taxon>Basidiomycota</taxon>
        <taxon>Agaricomycotina</taxon>
        <taxon>Agaricomycetes</taxon>
        <taxon>Polyporales</taxon>
        <taxon>Polyporaceae</taxon>
        <taxon>Trametes</taxon>
    </lineage>
</organism>
<protein>
    <recommendedName>
        <fullName evidence="2">DUF6589 domain-containing protein</fullName>
    </recommendedName>
</protein>
<dbReference type="InterPro" id="IPR046496">
    <property type="entry name" value="DUF6589"/>
</dbReference>
<evidence type="ECO:0000256" key="1">
    <source>
        <dbReference type="SAM" id="MobiDB-lite"/>
    </source>
</evidence>
<dbReference type="AlphaFoldDB" id="A0A060SR39"/>
<dbReference type="Proteomes" id="UP000029665">
    <property type="component" value="Unassembled WGS sequence"/>
</dbReference>
<proteinExistence type="predicted"/>
<feature type="region of interest" description="Disordered" evidence="1">
    <location>
        <begin position="140"/>
        <end position="187"/>
    </location>
</feature>
<reference evidence="3" key="1">
    <citation type="submission" date="2014-01" db="EMBL/GenBank/DDBJ databases">
        <title>The genome of the white-rot fungus Pycnoporus cinnabarinus: a basidiomycete model with a versatile arsenal for lignocellulosic biomass breakdown.</title>
        <authorList>
            <person name="Levasseur A."/>
            <person name="Lomascolo A."/>
            <person name="Ruiz-Duenas F.J."/>
            <person name="Uzan E."/>
            <person name="Piumi F."/>
            <person name="Kues U."/>
            <person name="Ram A.F.J."/>
            <person name="Murat C."/>
            <person name="Haon M."/>
            <person name="Benoit I."/>
            <person name="Arfi Y."/>
            <person name="Chevret D."/>
            <person name="Drula E."/>
            <person name="Kwon M.J."/>
            <person name="Gouret P."/>
            <person name="Lesage-Meessen L."/>
            <person name="Lombard V."/>
            <person name="Mariette J."/>
            <person name="Noirot C."/>
            <person name="Park J."/>
            <person name="Patyshakuliyeva A."/>
            <person name="Wieneger R.A.B."/>
            <person name="Wosten H.A.B."/>
            <person name="Martin F."/>
            <person name="Coutinho P.M."/>
            <person name="de Vries R."/>
            <person name="Martinez A.T."/>
            <person name="Klopp C."/>
            <person name="Pontarotti P."/>
            <person name="Henrissat B."/>
            <person name="Record E."/>
        </authorList>
    </citation>
    <scope>NUCLEOTIDE SEQUENCE [LARGE SCALE GENOMIC DNA]</scope>
    <source>
        <strain evidence="3">BRFM137</strain>
    </source>
</reference>